<dbReference type="CDD" id="cd00861">
    <property type="entry name" value="ProRS_anticodon_short"/>
    <property type="match status" value="1"/>
</dbReference>
<dbReference type="NCBIfam" id="TIGR00409">
    <property type="entry name" value="proS_fam_II"/>
    <property type="match status" value="1"/>
</dbReference>
<evidence type="ECO:0000256" key="1">
    <source>
        <dbReference type="ARBA" id="ARBA00004496"/>
    </source>
</evidence>
<evidence type="ECO:0000256" key="7">
    <source>
        <dbReference type="ARBA" id="ARBA00022917"/>
    </source>
</evidence>
<dbReference type="PANTHER" id="PTHR42753:SF2">
    <property type="entry name" value="PROLINE--TRNA LIGASE"/>
    <property type="match status" value="1"/>
</dbReference>
<protein>
    <recommendedName>
        <fullName evidence="12">Proline--tRNA ligase</fullName>
        <ecNumber evidence="12">6.1.1.15</ecNumber>
    </recommendedName>
    <alternativeName>
        <fullName evidence="12">Prolyl-tRNA synthetase</fullName>
        <shortName evidence="12">ProRS</shortName>
    </alternativeName>
</protein>
<dbReference type="Gene3D" id="3.30.930.10">
    <property type="entry name" value="Bira Bifunctional Protein, Domain 2"/>
    <property type="match status" value="2"/>
</dbReference>
<dbReference type="InterPro" id="IPR004500">
    <property type="entry name" value="Pro-tRNA-synth_IIa_bac-type"/>
</dbReference>
<comment type="function">
    <text evidence="10 12">Catalyzes the attachment of proline to tRNA(Pro) in a two-step reaction: proline is first activated by ATP to form Pro-AMP and then transferred to the acceptor end of tRNA(Pro). As ProRS can inadvertently accommodate and process non-cognate amino acids such as alanine and cysteine, to avoid such errors it has two additional distinct editing activities against alanine. One activity is designated as 'pretransfer' editing and involves the tRNA(Pro)-independent hydrolysis of activated Ala-AMP. The other activity is designated 'posttransfer' editing and involves deacylation of mischarged Ala-tRNA(Pro). The misacylated Cys-tRNA(Pro) is not edited by ProRS.</text>
</comment>
<dbReference type="SUPFAM" id="SSF55681">
    <property type="entry name" value="Class II aaRS and biotin synthetases"/>
    <property type="match status" value="1"/>
</dbReference>
<dbReference type="PRINTS" id="PR01046">
    <property type="entry name" value="TRNASYNTHPRO"/>
</dbReference>
<evidence type="ECO:0000256" key="12">
    <source>
        <dbReference type="HAMAP-Rule" id="MF_01569"/>
    </source>
</evidence>
<dbReference type="RefSeq" id="WP_078692582.1">
    <property type="nucleotide sequence ID" value="NZ_FUWX01000004.1"/>
</dbReference>
<dbReference type="PANTHER" id="PTHR42753">
    <property type="entry name" value="MITOCHONDRIAL RIBOSOME PROTEIN L39/PROLYL-TRNA LIGASE FAMILY MEMBER"/>
    <property type="match status" value="1"/>
</dbReference>
<dbReference type="HAMAP" id="MF_01569">
    <property type="entry name" value="Pro_tRNA_synth_type1"/>
    <property type="match status" value="1"/>
</dbReference>
<dbReference type="InterPro" id="IPR050062">
    <property type="entry name" value="Pro-tRNA_synthetase"/>
</dbReference>
<evidence type="ECO:0000256" key="5">
    <source>
        <dbReference type="ARBA" id="ARBA00022741"/>
    </source>
</evidence>
<dbReference type="InterPro" id="IPR045864">
    <property type="entry name" value="aa-tRNA-synth_II/BPL/LPL"/>
</dbReference>
<reference evidence="14 15" key="1">
    <citation type="submission" date="2017-02" db="EMBL/GenBank/DDBJ databases">
        <authorList>
            <person name="Peterson S.W."/>
        </authorList>
    </citation>
    <scope>NUCLEOTIDE SEQUENCE [LARGE SCALE GENOMIC DNA]</scope>
    <source>
        <strain evidence="14 15">ATCC 700028</strain>
    </source>
</reference>
<evidence type="ECO:0000259" key="13">
    <source>
        <dbReference type="PROSITE" id="PS50862"/>
    </source>
</evidence>
<dbReference type="FunFam" id="3.30.930.10:FF:000065">
    <property type="entry name" value="Proline--tRNA ligase"/>
    <property type="match status" value="1"/>
</dbReference>
<keyword evidence="3 12" id="KW-0963">Cytoplasm</keyword>
<dbReference type="AlphaFoldDB" id="A0A1T4JS08"/>
<dbReference type="CDD" id="cd04334">
    <property type="entry name" value="ProRS-INS"/>
    <property type="match status" value="1"/>
</dbReference>
<sequence length="569" mass="64219">MRFSKCYVKTLKETPKEAEVISHKLMLRSGMIKKLASGVYTYLPLGLKALKKVENIIREEMDRAGAQEILMPVLQPAELWQESGRWDVMGAEMMRLTDRHDRSFVLGPTHEEVVTDIIRNDISSYKALPLNLYQIQNKFRDERRPRFGLMRGREFLMKDGYSFHTTTESLDDEFENMKGAYSKVFERCGLNFRPVEADSGAIGGSGSQEFHVLAESGEDEIIYCTSCDYAANVETATSTINHLPKAELLEVVLKDTPNVAKIEDVVEYLNVPVEQTVKAMMYKDMATDEPYMVLIRGDFEVNEVKLKNIIDTVDVEMLTDEELEKYGLIKGFIGPYGMDLKDIKIIADPSITEISNHTAGGNKKDTHYMNMNYGRDYKADIVADVRTVKVGETCPKCGGKLDSARGIECGHIFKLGNKYTKSLGATYLDENGKTQVMTMGCYGIGVSRTLAATIEQNFDDNGIIWPSAIAPYTVDVIQANMKDEEQGKLAEEIYKELLNNGVDTMFDDRDERIGFKFKDGDLIGFPFKVVCGKKAAEGIVELKIRRTNETIELSKEEVVKTIKDLMKQY</sequence>
<evidence type="ECO:0000256" key="3">
    <source>
        <dbReference type="ARBA" id="ARBA00022490"/>
    </source>
</evidence>
<dbReference type="CDD" id="cd00779">
    <property type="entry name" value="ProRS_core_prok"/>
    <property type="match status" value="1"/>
</dbReference>
<dbReference type="InterPro" id="IPR036621">
    <property type="entry name" value="Anticodon-bd_dom_sf"/>
</dbReference>
<dbReference type="Gene3D" id="3.40.50.800">
    <property type="entry name" value="Anticodon-binding domain"/>
    <property type="match status" value="1"/>
</dbReference>
<dbReference type="Pfam" id="PF00587">
    <property type="entry name" value="tRNA-synt_2b"/>
    <property type="match status" value="1"/>
</dbReference>
<keyword evidence="6 12" id="KW-0067">ATP-binding</keyword>
<organism evidence="14 15">
    <name type="scientific">Cetobacterium ceti</name>
    <dbReference type="NCBI Taxonomy" id="180163"/>
    <lineage>
        <taxon>Bacteria</taxon>
        <taxon>Fusobacteriati</taxon>
        <taxon>Fusobacteriota</taxon>
        <taxon>Fusobacteriia</taxon>
        <taxon>Fusobacteriales</taxon>
        <taxon>Fusobacteriaceae</taxon>
        <taxon>Cetobacterium</taxon>
    </lineage>
</organism>
<keyword evidence="4 12" id="KW-0436">Ligase</keyword>
<dbReference type="EC" id="6.1.1.15" evidence="12"/>
<dbReference type="NCBIfam" id="NF006625">
    <property type="entry name" value="PRK09194.1"/>
    <property type="match status" value="1"/>
</dbReference>
<name>A0A1T4JS08_9FUSO</name>
<dbReference type="GO" id="GO:0005524">
    <property type="term" value="F:ATP binding"/>
    <property type="evidence" value="ECO:0007669"/>
    <property type="project" value="UniProtKB-UniRule"/>
</dbReference>
<keyword evidence="15" id="KW-1185">Reference proteome</keyword>
<dbReference type="SUPFAM" id="SSF52954">
    <property type="entry name" value="Class II aaRS ABD-related"/>
    <property type="match status" value="1"/>
</dbReference>
<gene>
    <name evidence="12" type="primary">proS</name>
    <name evidence="14" type="ORF">SAMN02745174_00020</name>
</gene>
<dbReference type="GO" id="GO:0004827">
    <property type="term" value="F:proline-tRNA ligase activity"/>
    <property type="evidence" value="ECO:0007669"/>
    <property type="project" value="UniProtKB-UniRule"/>
</dbReference>
<dbReference type="InterPro" id="IPR004154">
    <property type="entry name" value="Anticodon-bd"/>
</dbReference>
<dbReference type="InterPro" id="IPR023717">
    <property type="entry name" value="Pro-tRNA-Synthase_IIa_type1"/>
</dbReference>
<evidence type="ECO:0000256" key="4">
    <source>
        <dbReference type="ARBA" id="ARBA00022598"/>
    </source>
</evidence>
<dbReference type="GO" id="GO:0002161">
    <property type="term" value="F:aminoacyl-tRNA deacylase activity"/>
    <property type="evidence" value="ECO:0007669"/>
    <property type="project" value="InterPro"/>
</dbReference>
<comment type="subcellular location">
    <subcellularLocation>
        <location evidence="1 12">Cytoplasm</location>
    </subcellularLocation>
</comment>
<dbReference type="InterPro" id="IPR007214">
    <property type="entry name" value="YbaK/aa-tRNA-synth-assoc-dom"/>
</dbReference>
<dbReference type="STRING" id="180163.SAMN02745174_00020"/>
<evidence type="ECO:0000256" key="6">
    <source>
        <dbReference type="ARBA" id="ARBA00022840"/>
    </source>
</evidence>
<dbReference type="GO" id="GO:0005829">
    <property type="term" value="C:cytosol"/>
    <property type="evidence" value="ECO:0007669"/>
    <property type="project" value="TreeGrafter"/>
</dbReference>
<dbReference type="Pfam" id="PF03129">
    <property type="entry name" value="HGTP_anticodon"/>
    <property type="match status" value="1"/>
</dbReference>
<evidence type="ECO:0000313" key="14">
    <source>
        <dbReference type="EMBL" id="SJZ32847.1"/>
    </source>
</evidence>
<dbReference type="InterPro" id="IPR006195">
    <property type="entry name" value="aa-tRNA-synth_II"/>
</dbReference>
<dbReference type="InterPro" id="IPR036754">
    <property type="entry name" value="YbaK/aa-tRNA-synt-asso_dom_sf"/>
</dbReference>
<dbReference type="SUPFAM" id="SSF55826">
    <property type="entry name" value="YbaK/ProRS associated domain"/>
    <property type="match status" value="1"/>
</dbReference>
<evidence type="ECO:0000256" key="2">
    <source>
        <dbReference type="ARBA" id="ARBA00011738"/>
    </source>
</evidence>
<dbReference type="InterPro" id="IPR002316">
    <property type="entry name" value="Pro-tRNA-ligase_IIa"/>
</dbReference>
<evidence type="ECO:0000256" key="10">
    <source>
        <dbReference type="ARBA" id="ARBA00053664"/>
    </source>
</evidence>
<dbReference type="PIRSF" id="PIRSF001535">
    <property type="entry name" value="ProRS_1"/>
    <property type="match status" value="1"/>
</dbReference>
<dbReference type="GO" id="GO:0006433">
    <property type="term" value="P:prolyl-tRNA aminoacylation"/>
    <property type="evidence" value="ECO:0007669"/>
    <property type="project" value="UniProtKB-UniRule"/>
</dbReference>
<comment type="domain">
    <text evidence="12">Consists of three domains: the N-terminal catalytic domain, the editing domain and the C-terminal anticodon-binding domain.</text>
</comment>
<dbReference type="InterPro" id="IPR033730">
    <property type="entry name" value="ProRS_core_prok"/>
</dbReference>
<keyword evidence="8 12" id="KW-0030">Aminoacyl-tRNA synthetase</keyword>
<dbReference type="FunFam" id="3.30.930.10:FF:000043">
    <property type="entry name" value="Proline--tRNA ligase"/>
    <property type="match status" value="1"/>
</dbReference>
<dbReference type="InterPro" id="IPR044140">
    <property type="entry name" value="ProRS_anticodon_short"/>
</dbReference>
<evidence type="ECO:0000256" key="11">
    <source>
        <dbReference type="ARBA" id="ARBA00060755"/>
    </source>
</evidence>
<evidence type="ECO:0000256" key="8">
    <source>
        <dbReference type="ARBA" id="ARBA00023146"/>
    </source>
</evidence>
<comment type="catalytic activity">
    <reaction evidence="9 12">
        <text>tRNA(Pro) + L-proline + ATP = L-prolyl-tRNA(Pro) + AMP + diphosphate</text>
        <dbReference type="Rhea" id="RHEA:14305"/>
        <dbReference type="Rhea" id="RHEA-COMP:9700"/>
        <dbReference type="Rhea" id="RHEA-COMP:9702"/>
        <dbReference type="ChEBI" id="CHEBI:30616"/>
        <dbReference type="ChEBI" id="CHEBI:33019"/>
        <dbReference type="ChEBI" id="CHEBI:60039"/>
        <dbReference type="ChEBI" id="CHEBI:78442"/>
        <dbReference type="ChEBI" id="CHEBI:78532"/>
        <dbReference type="ChEBI" id="CHEBI:456215"/>
        <dbReference type="EC" id="6.1.1.15"/>
    </reaction>
</comment>
<keyword evidence="5 12" id="KW-0547">Nucleotide-binding</keyword>
<evidence type="ECO:0000256" key="9">
    <source>
        <dbReference type="ARBA" id="ARBA00047671"/>
    </source>
</evidence>
<proteinExistence type="inferred from homology"/>
<dbReference type="InterPro" id="IPR002314">
    <property type="entry name" value="aa-tRNA-synt_IIb"/>
</dbReference>
<dbReference type="OrthoDB" id="9809052at2"/>
<comment type="subunit">
    <text evidence="2 12">Homodimer.</text>
</comment>
<evidence type="ECO:0000313" key="15">
    <source>
        <dbReference type="Proteomes" id="UP000191153"/>
    </source>
</evidence>
<feature type="domain" description="Aminoacyl-transfer RNA synthetases class-II family profile" evidence="13">
    <location>
        <begin position="38"/>
        <end position="466"/>
    </location>
</feature>
<dbReference type="FunFam" id="3.40.50.800:FF:000011">
    <property type="entry name" value="Proline--tRNA ligase"/>
    <property type="match status" value="1"/>
</dbReference>
<comment type="similarity">
    <text evidence="11 12">Belongs to the class-II aminoacyl-tRNA synthetase family. ProS type 1 subfamily.</text>
</comment>
<dbReference type="Proteomes" id="UP000191153">
    <property type="component" value="Unassembled WGS sequence"/>
</dbReference>
<dbReference type="PROSITE" id="PS50862">
    <property type="entry name" value="AA_TRNA_LIGASE_II"/>
    <property type="match status" value="1"/>
</dbReference>
<dbReference type="EMBL" id="FUWX01000004">
    <property type="protein sequence ID" value="SJZ32847.1"/>
    <property type="molecule type" value="Genomic_DNA"/>
</dbReference>
<keyword evidence="7 12" id="KW-0648">Protein biosynthesis</keyword>
<dbReference type="Pfam" id="PF04073">
    <property type="entry name" value="tRNA_edit"/>
    <property type="match status" value="1"/>
</dbReference>
<accession>A0A1T4JS08</accession>